<dbReference type="SMART" id="SM00862">
    <property type="entry name" value="Trans_reg_C"/>
    <property type="match status" value="1"/>
</dbReference>
<evidence type="ECO:0000313" key="8">
    <source>
        <dbReference type="Proteomes" id="UP000622552"/>
    </source>
</evidence>
<dbReference type="SMART" id="SM00028">
    <property type="entry name" value="TPR"/>
    <property type="match status" value="4"/>
</dbReference>
<dbReference type="PANTHER" id="PTHR35807">
    <property type="entry name" value="TRANSCRIPTIONAL REGULATOR REDD-RELATED"/>
    <property type="match status" value="1"/>
</dbReference>
<proteinExistence type="inferred from homology"/>
<dbReference type="GO" id="GO:0003677">
    <property type="term" value="F:DNA binding"/>
    <property type="evidence" value="ECO:0007669"/>
    <property type="project" value="UniProtKB-UniRule"/>
</dbReference>
<dbReference type="InterPro" id="IPR019734">
    <property type="entry name" value="TPR_rpt"/>
</dbReference>
<dbReference type="PROSITE" id="PS51755">
    <property type="entry name" value="OMPR_PHOB"/>
    <property type="match status" value="1"/>
</dbReference>
<dbReference type="Pfam" id="PF00486">
    <property type="entry name" value="Trans_reg_C"/>
    <property type="match status" value="1"/>
</dbReference>
<dbReference type="CDD" id="cd15831">
    <property type="entry name" value="BTAD"/>
    <property type="match status" value="1"/>
</dbReference>
<evidence type="ECO:0000313" key="7">
    <source>
        <dbReference type="EMBL" id="MBG6138620.1"/>
    </source>
</evidence>
<dbReference type="AlphaFoldDB" id="A0A8J7GPD0"/>
<evidence type="ECO:0000256" key="5">
    <source>
        <dbReference type="PROSITE-ProRule" id="PRU01091"/>
    </source>
</evidence>
<accession>A0A8J7GPD0</accession>
<dbReference type="GO" id="GO:0043531">
    <property type="term" value="F:ADP binding"/>
    <property type="evidence" value="ECO:0007669"/>
    <property type="project" value="InterPro"/>
</dbReference>
<dbReference type="GO" id="GO:0000160">
    <property type="term" value="P:phosphorelay signal transduction system"/>
    <property type="evidence" value="ECO:0007669"/>
    <property type="project" value="InterPro"/>
</dbReference>
<dbReference type="SUPFAM" id="SSF52540">
    <property type="entry name" value="P-loop containing nucleoside triphosphate hydrolases"/>
    <property type="match status" value="1"/>
</dbReference>
<dbReference type="Gene3D" id="3.40.50.300">
    <property type="entry name" value="P-loop containing nucleotide triphosphate hydrolases"/>
    <property type="match status" value="1"/>
</dbReference>
<reference evidence="7" key="1">
    <citation type="submission" date="2020-11" db="EMBL/GenBank/DDBJ databases">
        <title>Sequencing the genomes of 1000 actinobacteria strains.</title>
        <authorList>
            <person name="Klenk H.-P."/>
        </authorList>
    </citation>
    <scope>NUCLEOTIDE SEQUENCE</scope>
    <source>
        <strain evidence="7">DSM 45356</strain>
    </source>
</reference>
<dbReference type="GO" id="GO:0006355">
    <property type="term" value="P:regulation of DNA-templated transcription"/>
    <property type="evidence" value="ECO:0007669"/>
    <property type="project" value="InterPro"/>
</dbReference>
<dbReference type="SUPFAM" id="SSF46894">
    <property type="entry name" value="C-terminal effector domain of the bipartite response regulators"/>
    <property type="match status" value="1"/>
</dbReference>
<keyword evidence="2" id="KW-0805">Transcription regulation</keyword>
<dbReference type="InterPro" id="IPR027417">
    <property type="entry name" value="P-loop_NTPase"/>
</dbReference>
<dbReference type="SUPFAM" id="SSF48452">
    <property type="entry name" value="TPR-like"/>
    <property type="match status" value="2"/>
</dbReference>
<dbReference type="InterPro" id="IPR049945">
    <property type="entry name" value="AAA_22"/>
</dbReference>
<keyword evidence="4" id="KW-0804">Transcription</keyword>
<dbReference type="InterPro" id="IPR003593">
    <property type="entry name" value="AAA+_ATPase"/>
</dbReference>
<dbReference type="SMART" id="SM01043">
    <property type="entry name" value="BTAD"/>
    <property type="match status" value="1"/>
</dbReference>
<evidence type="ECO:0000256" key="3">
    <source>
        <dbReference type="ARBA" id="ARBA00023125"/>
    </source>
</evidence>
<dbReference type="PANTHER" id="PTHR35807:SF1">
    <property type="entry name" value="TRANSCRIPTIONAL REGULATOR REDD"/>
    <property type="match status" value="1"/>
</dbReference>
<dbReference type="Gene3D" id="1.25.40.10">
    <property type="entry name" value="Tetratricopeptide repeat domain"/>
    <property type="match status" value="3"/>
</dbReference>
<keyword evidence="8" id="KW-1185">Reference proteome</keyword>
<dbReference type="Proteomes" id="UP000622552">
    <property type="component" value="Unassembled WGS sequence"/>
</dbReference>
<comment type="similarity">
    <text evidence="1">Belongs to the AfsR/DnrI/RedD regulatory family.</text>
</comment>
<feature type="domain" description="OmpR/PhoB-type" evidence="6">
    <location>
        <begin position="1"/>
        <end position="90"/>
    </location>
</feature>
<dbReference type="InterPro" id="IPR005158">
    <property type="entry name" value="BTAD"/>
</dbReference>
<dbReference type="EMBL" id="JADOUF010000001">
    <property type="protein sequence ID" value="MBG6138620.1"/>
    <property type="molecule type" value="Genomic_DNA"/>
</dbReference>
<gene>
    <name evidence="7" type="ORF">IW245_004814</name>
</gene>
<evidence type="ECO:0000256" key="4">
    <source>
        <dbReference type="ARBA" id="ARBA00023163"/>
    </source>
</evidence>
<feature type="DNA-binding region" description="OmpR/PhoB-type" evidence="5">
    <location>
        <begin position="1"/>
        <end position="90"/>
    </location>
</feature>
<organism evidence="7 8">
    <name type="scientific">Longispora fulva</name>
    <dbReference type="NCBI Taxonomy" id="619741"/>
    <lineage>
        <taxon>Bacteria</taxon>
        <taxon>Bacillati</taxon>
        <taxon>Actinomycetota</taxon>
        <taxon>Actinomycetes</taxon>
        <taxon>Micromonosporales</taxon>
        <taxon>Micromonosporaceae</taxon>
        <taxon>Longispora</taxon>
    </lineage>
</organism>
<dbReference type="InterPro" id="IPR016032">
    <property type="entry name" value="Sig_transdc_resp-reg_C-effctor"/>
</dbReference>
<dbReference type="Pfam" id="PF03704">
    <property type="entry name" value="BTAD"/>
    <property type="match status" value="1"/>
</dbReference>
<keyword evidence="3 5" id="KW-0238">DNA-binding</keyword>
<sequence length="1006" mass="107872">MLGPFELVSPAGTLALGGPRRRATMALLAVRAGTVVSVDQIIDGVWGDTAPPGVRNQIQVYVSALRGLLTGQGESRDLIQTHPGGYLFRPRRDAVDLRLFEDRVTDADGALARGRLTEAGGLLREALALWRGPALGGVTGRFAETEAARLAERRIAVIEQRLDIDLALGRHPALVAELVNLVDEYPLREVLRARLMLALYLGDRTAEALSVYRDARATLVEELGIEPGTRLRELEQAILRGDRPAVLAERWLSDARLSAPAPAPAPAVAGRAAHLPADLAEFVGRHAEISAAVATLSGTGPAPATLVIVGQPGMGKTSLAVHLGHRVRDQFPDGQLYVNLRGPQGDPETVLGSFLRALGRTGPLPDNLAERSALYRSALADQRILVVLDDAASERQVRPLLPGSGTCAVLVTSRANLAGLGTHRLVLEPLGEEYALTLLAGVVGRDRVTAELDAAGEIVHLCGYLPLAVQIAAMRLSTRPHWSLERLARALRDEHRRLDELAVGDLELRASLALSYDGLPAAARVGFRRLGLVGAADVPSWVVAALLDVGPEDADDVLDELVDVHLLEPHPGQPDGSVRYRMHDLPRLYARERAEAEDPAEVRLAAVRRVFDAYLDIAGRANAALASDFVGAPPPSAPRWALPDGLAEELCAAPLDWFETERASIVSAVGQAVELGDAATAGGLAAASATFFEVRNYFDDWQRTHRAALDLCAARGDALTAVPLRRNLGELHTIQDNYDLAVEHFSTALVDARALGLTGQEAACLAGLGYLRRVLGQYAAATEAFTEAARLGRELRNPACEVYATLGLGVICRETGRAAESTAHYEHGRTLSLASAYRPGEAQALRGLGLLALDRDALDEAEEHLAAARDIHVGSGDRLGQAHALLWLAEIRIRRGALPAGETMLAWCLLVYREHDNAFGQALTLRRLGSAHLTGGRVDSARGALTEAVRIWRRLRSPYWLADSLDVLVAVEDRRGDEAAANSARQEARRLRAGLRTEAAVAAGVR</sequence>
<dbReference type="InterPro" id="IPR001867">
    <property type="entry name" value="OmpR/PhoB-type_DNA-bd"/>
</dbReference>
<dbReference type="InterPro" id="IPR051677">
    <property type="entry name" value="AfsR-DnrI-RedD_regulator"/>
</dbReference>
<comment type="caution">
    <text evidence="7">The sequence shown here is derived from an EMBL/GenBank/DDBJ whole genome shotgun (WGS) entry which is preliminary data.</text>
</comment>
<dbReference type="InterPro" id="IPR036388">
    <property type="entry name" value="WH-like_DNA-bd_sf"/>
</dbReference>
<dbReference type="InterPro" id="IPR011990">
    <property type="entry name" value="TPR-like_helical_dom_sf"/>
</dbReference>
<name>A0A8J7GPD0_9ACTN</name>
<dbReference type="SMART" id="SM00382">
    <property type="entry name" value="AAA"/>
    <property type="match status" value="1"/>
</dbReference>
<evidence type="ECO:0000256" key="2">
    <source>
        <dbReference type="ARBA" id="ARBA00023015"/>
    </source>
</evidence>
<evidence type="ECO:0000259" key="6">
    <source>
        <dbReference type="PROSITE" id="PS51755"/>
    </source>
</evidence>
<evidence type="ECO:0000256" key="1">
    <source>
        <dbReference type="ARBA" id="ARBA00005820"/>
    </source>
</evidence>
<dbReference type="PRINTS" id="PR00364">
    <property type="entry name" value="DISEASERSIST"/>
</dbReference>
<dbReference type="RefSeq" id="WP_197005358.1">
    <property type="nucleotide sequence ID" value="NZ_BONS01000025.1"/>
</dbReference>
<dbReference type="Pfam" id="PF13401">
    <property type="entry name" value="AAA_22"/>
    <property type="match status" value="1"/>
</dbReference>
<dbReference type="Gene3D" id="1.10.10.10">
    <property type="entry name" value="Winged helix-like DNA-binding domain superfamily/Winged helix DNA-binding domain"/>
    <property type="match status" value="2"/>
</dbReference>
<protein>
    <submittedName>
        <fullName evidence="7">DNA-binding SARP family transcriptional activator/tetratricopeptide (TPR) repeat protein</fullName>
    </submittedName>
</protein>